<evidence type="ECO:0000313" key="11">
    <source>
        <dbReference type="EMBL" id="XBS22348.1"/>
    </source>
</evidence>
<feature type="transmembrane region" description="Helical" evidence="9">
    <location>
        <begin position="145"/>
        <end position="164"/>
    </location>
</feature>
<dbReference type="AlphaFoldDB" id="A0AAU7NZD4"/>
<evidence type="ECO:0000256" key="9">
    <source>
        <dbReference type="SAM" id="Phobius"/>
    </source>
</evidence>
<feature type="binding site" evidence="7">
    <location>
        <position position="449"/>
    </location>
    <ligand>
        <name>substrate</name>
    </ligand>
</feature>
<evidence type="ECO:0000256" key="8">
    <source>
        <dbReference type="PIRSR" id="PIRSR005091-3"/>
    </source>
</evidence>
<feature type="binding site" evidence="8">
    <location>
        <position position="502"/>
    </location>
    <ligand>
        <name>Mn(2+)</name>
        <dbReference type="ChEBI" id="CHEBI:29035"/>
    </ligand>
</feature>
<dbReference type="Gene3D" id="3.30.1120.80">
    <property type="match status" value="1"/>
</dbReference>
<evidence type="ECO:0000256" key="3">
    <source>
        <dbReference type="ARBA" id="ARBA00022692"/>
    </source>
</evidence>
<dbReference type="Proteomes" id="UP001225378">
    <property type="component" value="Chromosome"/>
</dbReference>
<dbReference type="CDD" id="cd16015">
    <property type="entry name" value="LTA_synthase"/>
    <property type="match status" value="1"/>
</dbReference>
<feature type="binding site" evidence="8">
    <location>
        <position position="501"/>
    </location>
    <ligand>
        <name>Mn(2+)</name>
        <dbReference type="ChEBI" id="CHEBI:29035"/>
    </ligand>
</feature>
<keyword evidence="4 9" id="KW-1133">Transmembrane helix</keyword>
<feature type="binding site" evidence="8">
    <location>
        <position position="331"/>
    </location>
    <ligand>
        <name>Mn(2+)</name>
        <dbReference type="ChEBI" id="CHEBI:29035"/>
    </ligand>
</feature>
<dbReference type="GO" id="GO:0005886">
    <property type="term" value="C:plasma membrane"/>
    <property type="evidence" value="ECO:0007669"/>
    <property type="project" value="UniProtKB-SubCell"/>
</dbReference>
<comment type="subcellular location">
    <subcellularLocation>
        <location evidence="1">Cell membrane</location>
        <topology evidence="1">Multi-pass membrane protein</topology>
    </subcellularLocation>
</comment>
<evidence type="ECO:0000256" key="6">
    <source>
        <dbReference type="PIRSR" id="PIRSR005091-1"/>
    </source>
</evidence>
<feature type="active site" evidence="6">
    <location>
        <position position="331"/>
    </location>
</feature>
<feature type="domain" description="Sulfatase N-terminal" evidence="10">
    <location>
        <begin position="284"/>
        <end position="552"/>
    </location>
</feature>
<reference evidence="11 12" key="1">
    <citation type="journal article" date="2024" name="Microbiology">
        <title>Methylomarinum rosea sp. nov., a novel halophilic methanotrophic bacterium from the hypersaline Lake Elton.</title>
        <authorList>
            <person name="Suleimanov R.Z."/>
            <person name="Oshkin I.Y."/>
            <person name="Danilova O.V."/>
            <person name="Suzina N.E."/>
            <person name="Dedysh S.N."/>
        </authorList>
    </citation>
    <scope>NUCLEOTIDE SEQUENCE [LARGE SCALE GENOMIC DNA]</scope>
    <source>
        <strain evidence="11 12">Ch1-1</strain>
    </source>
</reference>
<dbReference type="GO" id="GO:0046872">
    <property type="term" value="F:metal ion binding"/>
    <property type="evidence" value="ECO:0007669"/>
    <property type="project" value="UniProtKB-KW"/>
</dbReference>
<dbReference type="Gene3D" id="3.40.720.10">
    <property type="entry name" value="Alkaline Phosphatase, subunit A"/>
    <property type="match status" value="1"/>
</dbReference>
<dbReference type="InterPro" id="IPR017850">
    <property type="entry name" value="Alkaline_phosphatase_core_sf"/>
</dbReference>
<feature type="transmembrane region" description="Helical" evidence="9">
    <location>
        <begin position="54"/>
        <end position="80"/>
    </location>
</feature>
<protein>
    <submittedName>
        <fullName evidence="11">LTA synthase family protein</fullName>
    </submittedName>
</protein>
<keyword evidence="2" id="KW-1003">Cell membrane</keyword>
<dbReference type="InterPro" id="IPR000917">
    <property type="entry name" value="Sulfatase_N"/>
</dbReference>
<evidence type="ECO:0000256" key="7">
    <source>
        <dbReference type="PIRSR" id="PIRSR005091-2"/>
    </source>
</evidence>
<keyword evidence="7" id="KW-0479">Metal-binding</keyword>
<dbReference type="PANTHER" id="PTHR47371">
    <property type="entry name" value="LIPOTEICHOIC ACID SYNTHASE"/>
    <property type="match status" value="1"/>
</dbReference>
<keyword evidence="7" id="KW-0464">Manganese</keyword>
<dbReference type="EMBL" id="CP157743">
    <property type="protein sequence ID" value="XBS22348.1"/>
    <property type="molecule type" value="Genomic_DNA"/>
</dbReference>
<dbReference type="Pfam" id="PF00884">
    <property type="entry name" value="Sulfatase"/>
    <property type="match status" value="1"/>
</dbReference>
<evidence type="ECO:0000259" key="10">
    <source>
        <dbReference type="Pfam" id="PF00884"/>
    </source>
</evidence>
<feature type="transmembrane region" description="Helical" evidence="9">
    <location>
        <begin position="92"/>
        <end position="116"/>
    </location>
</feature>
<dbReference type="KEGG" id="mech:Q9L42_009525"/>
<organism evidence="11 12">
    <name type="scientific">Methylomarinum roseum</name>
    <dbReference type="NCBI Taxonomy" id="3067653"/>
    <lineage>
        <taxon>Bacteria</taxon>
        <taxon>Pseudomonadati</taxon>
        <taxon>Pseudomonadota</taxon>
        <taxon>Gammaproteobacteria</taxon>
        <taxon>Methylococcales</taxon>
        <taxon>Methylococcaceae</taxon>
        <taxon>Methylomarinum</taxon>
    </lineage>
</organism>
<name>A0AAU7NZD4_9GAMM</name>
<keyword evidence="12" id="KW-1185">Reference proteome</keyword>
<accession>A0AAU7NZD4</accession>
<proteinExistence type="predicted"/>
<dbReference type="PIRSF" id="PIRSF005091">
    <property type="entry name" value="Mmb_sulf_HI1246"/>
    <property type="match status" value="1"/>
</dbReference>
<evidence type="ECO:0000256" key="1">
    <source>
        <dbReference type="ARBA" id="ARBA00004651"/>
    </source>
</evidence>
<dbReference type="InterPro" id="IPR050448">
    <property type="entry name" value="OpgB/LTA_synthase_biosynth"/>
</dbReference>
<gene>
    <name evidence="11" type="ORF">Q9L42_009525</name>
</gene>
<feature type="transmembrane region" description="Helical" evidence="9">
    <location>
        <begin position="185"/>
        <end position="200"/>
    </location>
</feature>
<keyword evidence="3 9" id="KW-0812">Transmembrane</keyword>
<sequence>MAINSSRTASMKSRFSILTLAFAISLPIFALFRVMLLLRHYADIDEPAYKVVIALFLGVIHDVAFLSYLLIPFALYLLLAPNRFYRSRVNKAIIYLLFFACLYGLYFDMVAEWLFWSEFGVRFNFISVDYLIYTHEVINNIIESYPLTGLLSAIFVAAVLTFALSRKKLHARLMVEDRFASRAKMALALLVLPLVSYAAIDQSLHEISRNRFINEIATNGPYQFFAAFRNNEIDYRHFYALDDDRLLSRQIRALVGIDGGDKGASGLYDVNRHISRSGDEKRLNVVLITVESLSANFLAHFGNEEKLTPFLDQWLDDGLLFTNFYATGTRTTRGLEALTLSVPPTPGRSIVKRPDNANMFSLGRVFQQKGYETVFLYGGRGYFDNMNAFFSGNGYRIVDQTELSDEEVHFENAWGVADDDLLRRALKEADREFAANKPFLFHIMTTSNHRPYTYPEGKIDIPSGTGRSGGVKYTDYALKEFIAAAKDKPWFDDTVFVLVADHCAGSARKAALPVEKYHIPLFIYAPKHVKPGKITTLSSQIDVAPTLLGLLNFSYDSHFFGKDILQMPAKQGRALIGNYQKLGLLKNNKLTYLAPQQQVFVIDDPLNKNELLSPENEQELVQENMAYYQAADYIWTHRLNRYQ</sequence>
<evidence type="ECO:0000256" key="4">
    <source>
        <dbReference type="ARBA" id="ARBA00022989"/>
    </source>
</evidence>
<evidence type="ECO:0000313" key="12">
    <source>
        <dbReference type="Proteomes" id="UP001225378"/>
    </source>
</evidence>
<evidence type="ECO:0000256" key="5">
    <source>
        <dbReference type="ARBA" id="ARBA00023136"/>
    </source>
</evidence>
<dbReference type="PANTHER" id="PTHR47371:SF3">
    <property type="entry name" value="PHOSPHOGLYCEROL TRANSFERASE I"/>
    <property type="match status" value="1"/>
</dbReference>
<evidence type="ECO:0000256" key="2">
    <source>
        <dbReference type="ARBA" id="ARBA00022475"/>
    </source>
</evidence>
<keyword evidence="5 9" id="KW-0472">Membrane</keyword>
<dbReference type="InterPro" id="IPR012160">
    <property type="entry name" value="LtaS-like"/>
</dbReference>
<feature type="binding site" evidence="8">
    <location>
        <position position="291"/>
    </location>
    <ligand>
        <name>Mn(2+)</name>
        <dbReference type="ChEBI" id="CHEBI:29035"/>
    </ligand>
</feature>
<dbReference type="SUPFAM" id="SSF53649">
    <property type="entry name" value="Alkaline phosphatase-like"/>
    <property type="match status" value="1"/>
</dbReference>
<dbReference type="RefSeq" id="WP_349432686.1">
    <property type="nucleotide sequence ID" value="NZ_CP157743.1"/>
</dbReference>